<dbReference type="PANTHER" id="PTHR45947">
    <property type="entry name" value="SULFOQUINOVOSYL TRANSFERASE SQD2"/>
    <property type="match status" value="1"/>
</dbReference>
<dbReference type="PANTHER" id="PTHR45947:SF13">
    <property type="entry name" value="TRANSFERASE"/>
    <property type="match status" value="1"/>
</dbReference>
<dbReference type="GO" id="GO:0016757">
    <property type="term" value="F:glycosyltransferase activity"/>
    <property type="evidence" value="ECO:0007669"/>
    <property type="project" value="UniProtKB-KW"/>
</dbReference>
<dbReference type="Proteomes" id="UP001215078">
    <property type="component" value="Unassembled WGS sequence"/>
</dbReference>
<organism evidence="3 4">
    <name type="scientific">Bacteroides ovatus</name>
    <dbReference type="NCBI Taxonomy" id="28116"/>
    <lineage>
        <taxon>Bacteria</taxon>
        <taxon>Pseudomonadati</taxon>
        <taxon>Bacteroidota</taxon>
        <taxon>Bacteroidia</taxon>
        <taxon>Bacteroidales</taxon>
        <taxon>Bacteroidaceae</taxon>
        <taxon>Bacteroides</taxon>
    </lineage>
</organism>
<dbReference type="EC" id="2.4.-.-" evidence="3"/>
<dbReference type="AlphaFoldDB" id="A0AAW6IPN4"/>
<keyword evidence="3" id="KW-0808">Transferase</keyword>
<gene>
    <name evidence="3" type="ORF">PQ628_20250</name>
</gene>
<dbReference type="SUPFAM" id="SSF53756">
    <property type="entry name" value="UDP-Glycosyltransferase/glycogen phosphorylase"/>
    <property type="match status" value="1"/>
</dbReference>
<evidence type="ECO:0000313" key="3">
    <source>
        <dbReference type="EMBL" id="MDC7960533.1"/>
    </source>
</evidence>
<dbReference type="InterPro" id="IPR050194">
    <property type="entry name" value="Glycosyltransferase_grp1"/>
</dbReference>
<dbReference type="EMBL" id="JAQQPO010000027">
    <property type="protein sequence ID" value="MDC7960533.1"/>
    <property type="molecule type" value="Genomic_DNA"/>
</dbReference>
<dbReference type="Pfam" id="PF13439">
    <property type="entry name" value="Glyco_transf_4"/>
    <property type="match status" value="1"/>
</dbReference>
<comment type="caution">
    <text evidence="3">The sequence shown here is derived from an EMBL/GenBank/DDBJ whole genome shotgun (WGS) entry which is preliminary data.</text>
</comment>
<evidence type="ECO:0000313" key="4">
    <source>
        <dbReference type="Proteomes" id="UP001215078"/>
    </source>
</evidence>
<dbReference type="Gene3D" id="3.40.50.2000">
    <property type="entry name" value="Glycogen Phosphorylase B"/>
    <property type="match status" value="2"/>
</dbReference>
<dbReference type="RefSeq" id="WP_272841973.1">
    <property type="nucleotide sequence ID" value="NZ_JAQQPO010000027.1"/>
</dbReference>
<dbReference type="Pfam" id="PF00534">
    <property type="entry name" value="Glycos_transf_1"/>
    <property type="match status" value="1"/>
</dbReference>
<dbReference type="InterPro" id="IPR001296">
    <property type="entry name" value="Glyco_trans_1"/>
</dbReference>
<sequence length="392" mass="45307">MRILLANKFYYARGGDCICTINLKELLKKNGHEVAIFAMDFPENIQTPWSKYFPSEIRFKPGVGMIEAFTRPFGTSEVERKFNMLLDDFHPDIVHVHNIHSQLSPIIVELAHQRGIKVVWTLHDYKLLCPRYDCLRNGMEVCEECFADKYRVVEYKCMKNSRIASVLAYWEAMKWNRQRLEASTDIFLSPSSFLAKKMKQGGFDKSKIHILCNFIDVEKTIRHEYNKQDYYCFIGRLSHEKGVATLVEAARQLSYKLKIIGGGPLLDELKTLATGTDIEFLGYKQWPEIKELVGCARFCIIPSEWYENNPLSVIEAQCLGTPVLGACIGGIPELIEEGKSGMLFKSKDIVDLKKKIEMMFTYTFDYESLAKKSQERYSADAYYKQLMKIYTK</sequence>
<feature type="domain" description="Glycosyl transferase family 1" evidence="1">
    <location>
        <begin position="223"/>
        <end position="363"/>
    </location>
</feature>
<protein>
    <submittedName>
        <fullName evidence="3">Glycosyltransferase</fullName>
        <ecNumber evidence="3">2.4.-.-</ecNumber>
    </submittedName>
</protein>
<name>A0AAW6IPN4_BACOV</name>
<evidence type="ECO:0000259" key="1">
    <source>
        <dbReference type="Pfam" id="PF00534"/>
    </source>
</evidence>
<accession>A0AAW6IPN4</accession>
<dbReference type="InterPro" id="IPR028098">
    <property type="entry name" value="Glyco_trans_4-like_N"/>
</dbReference>
<keyword evidence="3" id="KW-0328">Glycosyltransferase</keyword>
<feature type="domain" description="Glycosyltransferase subfamily 4-like N-terminal" evidence="2">
    <location>
        <begin position="20"/>
        <end position="219"/>
    </location>
</feature>
<reference evidence="3" key="1">
    <citation type="submission" date="2022-10" db="EMBL/GenBank/DDBJ databases">
        <title>Human gut microbiome strain richness.</title>
        <authorList>
            <person name="Chen-Liaw A."/>
        </authorList>
    </citation>
    <scope>NUCLEOTIDE SEQUENCE</scope>
    <source>
        <strain evidence="3">RTP21484st1_H8_RTP21484_190118</strain>
    </source>
</reference>
<proteinExistence type="predicted"/>
<evidence type="ECO:0000259" key="2">
    <source>
        <dbReference type="Pfam" id="PF13439"/>
    </source>
</evidence>